<evidence type="ECO:0000313" key="4">
    <source>
        <dbReference type="Proteomes" id="UP000533905"/>
    </source>
</evidence>
<organism evidence="3 4">
    <name type="scientific">Telluria aromaticivorans</name>
    <dbReference type="NCBI Taxonomy" id="2725995"/>
    <lineage>
        <taxon>Bacteria</taxon>
        <taxon>Pseudomonadati</taxon>
        <taxon>Pseudomonadota</taxon>
        <taxon>Betaproteobacteria</taxon>
        <taxon>Burkholderiales</taxon>
        <taxon>Oxalobacteraceae</taxon>
        <taxon>Telluria group</taxon>
        <taxon>Telluria</taxon>
    </lineage>
</organism>
<name>A0A7Y2P120_9BURK</name>
<dbReference type="Proteomes" id="UP000533905">
    <property type="component" value="Unassembled WGS sequence"/>
</dbReference>
<evidence type="ECO:0000313" key="3">
    <source>
        <dbReference type="EMBL" id="NNG24116.1"/>
    </source>
</evidence>
<comment type="caution">
    <text evidence="3">The sequence shown here is derived from an EMBL/GenBank/DDBJ whole genome shotgun (WGS) entry which is preliminary data.</text>
</comment>
<dbReference type="InterPro" id="IPR050789">
    <property type="entry name" value="Diverse_Enzym_Activities"/>
</dbReference>
<proteinExistence type="predicted"/>
<dbReference type="InterPro" id="IPR012338">
    <property type="entry name" value="Beta-lactam/transpept-like"/>
</dbReference>
<protein>
    <submittedName>
        <fullName evidence="3">Beta-lactamase family protein</fullName>
    </submittedName>
</protein>
<keyword evidence="1" id="KW-0732">Signal</keyword>
<dbReference type="AlphaFoldDB" id="A0A7Y2P120"/>
<dbReference type="SUPFAM" id="SSF56601">
    <property type="entry name" value="beta-lactamase/transpeptidase-like"/>
    <property type="match status" value="1"/>
</dbReference>
<feature type="chain" id="PRO_5030528535" evidence="1">
    <location>
        <begin position="21"/>
        <end position="395"/>
    </location>
</feature>
<dbReference type="PANTHER" id="PTHR43283">
    <property type="entry name" value="BETA-LACTAMASE-RELATED"/>
    <property type="match status" value="1"/>
</dbReference>
<sequence>MRLALSILTCAVLFQSPASGSEGSAVPPPIDRHVRAAMAQAGVQGLALAVIDEGKVAYTASWGVRNAARQPLTLDTIMYGASLTKMVFAYTVMQLVEEGKLGLDEPIARYLPKPLPDYPDEPGYGPWSHLAGDERWRKLTPRILLTHSSGFANFAFVEPDGRLRFHFDPGARYAYSGEGLILLQFVLERGLGLRLGLEMQRRVFDRFGMANTSMMWRPDFAANLADGWSAEGKVEPHDERSRVRAAGSMDTTIKDMARFAAGFMRGDGLAPDKRAEMLRPQLPITTATQFPSLQPELPPAGRHPALGAALGVVGFSGPQGPGFFKGGHNDTTGNMLVCIERGRRCVVLLANDVRAERLFPGIVARVLGETGMPWTWEYGPQLQAEPAPATPAARP</sequence>
<dbReference type="PANTHER" id="PTHR43283:SF18">
    <property type="match status" value="1"/>
</dbReference>
<feature type="domain" description="Beta-lactamase-related" evidence="2">
    <location>
        <begin position="30"/>
        <end position="354"/>
    </location>
</feature>
<keyword evidence="4" id="KW-1185">Reference proteome</keyword>
<dbReference type="EMBL" id="JABAIV010000004">
    <property type="protein sequence ID" value="NNG24116.1"/>
    <property type="molecule type" value="Genomic_DNA"/>
</dbReference>
<dbReference type="Pfam" id="PF00144">
    <property type="entry name" value="Beta-lactamase"/>
    <property type="match status" value="1"/>
</dbReference>
<dbReference type="RefSeq" id="WP_171085392.1">
    <property type="nucleotide sequence ID" value="NZ_JABAIV010000004.1"/>
</dbReference>
<reference evidence="3 4" key="1">
    <citation type="submission" date="2020-04" db="EMBL/GenBank/DDBJ databases">
        <title>Massilia sp. nov., a cold adapted bacteria isolated from Arctic soil.</title>
        <authorList>
            <person name="Son J."/>
            <person name="Ka J.-O."/>
        </authorList>
    </citation>
    <scope>NUCLEOTIDE SEQUENCE [LARGE SCALE GENOMIC DNA]</scope>
    <source>
        <strain evidence="3 4">ML15P13</strain>
    </source>
</reference>
<gene>
    <name evidence="3" type="ORF">HGB41_14060</name>
</gene>
<accession>A0A7Y2P120</accession>
<evidence type="ECO:0000256" key="1">
    <source>
        <dbReference type="SAM" id="SignalP"/>
    </source>
</evidence>
<feature type="signal peptide" evidence="1">
    <location>
        <begin position="1"/>
        <end position="20"/>
    </location>
</feature>
<evidence type="ECO:0000259" key="2">
    <source>
        <dbReference type="Pfam" id="PF00144"/>
    </source>
</evidence>
<dbReference type="Gene3D" id="3.40.710.10">
    <property type="entry name" value="DD-peptidase/beta-lactamase superfamily"/>
    <property type="match status" value="1"/>
</dbReference>
<dbReference type="InterPro" id="IPR001466">
    <property type="entry name" value="Beta-lactam-related"/>
</dbReference>